<dbReference type="RefSeq" id="WP_377552850.1">
    <property type="nucleotide sequence ID" value="NZ_JBHSBN010000041.1"/>
</dbReference>
<dbReference type="SUPFAM" id="SSF51735">
    <property type="entry name" value="NAD(P)-binding Rossmann-fold domains"/>
    <property type="match status" value="1"/>
</dbReference>
<dbReference type="PRINTS" id="PR00084">
    <property type="entry name" value="MTLDHDRGNASE"/>
</dbReference>
<protein>
    <recommendedName>
        <fullName evidence="3">Mannitol-1-phosphate 5-dehydrogenase</fullName>
        <ecNumber evidence="2">1.1.1.17</ecNumber>
    </recommendedName>
</protein>
<evidence type="ECO:0000259" key="8">
    <source>
        <dbReference type="Pfam" id="PF08125"/>
    </source>
</evidence>
<dbReference type="EMBL" id="JBHSBN010000041">
    <property type="protein sequence ID" value="MFC4110441.1"/>
    <property type="molecule type" value="Genomic_DNA"/>
</dbReference>
<dbReference type="PANTHER" id="PTHR43362:SF1">
    <property type="entry name" value="MANNITOL DEHYDROGENASE 2-RELATED"/>
    <property type="match status" value="1"/>
</dbReference>
<evidence type="ECO:0000313" key="9">
    <source>
        <dbReference type="EMBL" id="MFC4110441.1"/>
    </source>
</evidence>
<comment type="caution">
    <text evidence="9">The sequence shown here is derived from an EMBL/GenBank/DDBJ whole genome shotgun (WGS) entry which is preliminary data.</text>
</comment>
<dbReference type="SUPFAM" id="SSF48179">
    <property type="entry name" value="6-phosphogluconate dehydrogenase C-terminal domain-like"/>
    <property type="match status" value="1"/>
</dbReference>
<dbReference type="PROSITE" id="PS00974">
    <property type="entry name" value="MANNITOL_DHGENASE"/>
    <property type="match status" value="1"/>
</dbReference>
<dbReference type="Gene3D" id="1.10.1040.10">
    <property type="entry name" value="N-(1-d-carboxylethyl)-l-norvaline Dehydrogenase, domain 2"/>
    <property type="match status" value="1"/>
</dbReference>
<feature type="domain" description="Mannitol dehydrogenase N-terminal" evidence="7">
    <location>
        <begin position="12"/>
        <end position="257"/>
    </location>
</feature>
<accession>A0ABV8KXZ1</accession>
<evidence type="ECO:0000256" key="5">
    <source>
        <dbReference type="ARBA" id="ARBA00023027"/>
    </source>
</evidence>
<dbReference type="Gene3D" id="3.40.50.720">
    <property type="entry name" value="NAD(P)-binding Rossmann-like Domain"/>
    <property type="match status" value="1"/>
</dbReference>
<comment type="similarity">
    <text evidence="1">Belongs to the mannitol dehydrogenase family.</text>
</comment>
<feature type="domain" description="Mannitol dehydrogenase C-terminal" evidence="8">
    <location>
        <begin position="266"/>
        <end position="393"/>
    </location>
</feature>
<dbReference type="InterPro" id="IPR013131">
    <property type="entry name" value="Mannitol_DH_N"/>
</dbReference>
<dbReference type="Pfam" id="PF08125">
    <property type="entry name" value="Mannitol_dh_C"/>
    <property type="match status" value="1"/>
</dbReference>
<comment type="catalytic activity">
    <reaction evidence="6">
        <text>D-mannitol 1-phosphate + NAD(+) = beta-D-fructose 6-phosphate + NADH + H(+)</text>
        <dbReference type="Rhea" id="RHEA:19661"/>
        <dbReference type="ChEBI" id="CHEBI:15378"/>
        <dbReference type="ChEBI" id="CHEBI:57540"/>
        <dbReference type="ChEBI" id="CHEBI:57634"/>
        <dbReference type="ChEBI" id="CHEBI:57945"/>
        <dbReference type="ChEBI" id="CHEBI:61381"/>
        <dbReference type="EC" id="1.1.1.17"/>
    </reaction>
</comment>
<dbReference type="InterPro" id="IPR013328">
    <property type="entry name" value="6PGD_dom2"/>
</dbReference>
<dbReference type="InterPro" id="IPR013118">
    <property type="entry name" value="Mannitol_DH_C"/>
</dbReference>
<sequence length="441" mass="46790">MRPRRAAAAPVRIVHLGLGGFFRAHQAWYTGAAPDAARWGIAAFTGRSRTLPDRLSAQDGLYTLVVRGPDHDEATVQSAVSVARAGTDLDAWCAYLAGPQVAVVTLTVTEAAYRRHRDGGPDLDDPELRADLDALRHGGRVTTVPGRLVAGLAARHAGGAGPLAVVCCDNLPDNGAATARVVRGLAAAARPELARWIDGSVSFVTTMVDRITPRTTPADVRTVAELTGYVDAVPVVTEPFSEWVLSGDFPAGRPAWEAAGARFVDDVTPHETRKLLLLNGAHSLLAYAGGARGHDTVAAAVADPVCRGWLERWWDEAARYVPLPAAEVAAYRAALLRRFANPRIRHLLAQIAADGSQKLPIRLLPVLRGERAAGRLPAGAVRTLAGWIQHLRGIGTPVDDAGAGAYRDRAGAPREVLALLAPDLATDEELGHALDRAVSDR</sequence>
<dbReference type="EC" id="1.1.1.17" evidence="2"/>
<dbReference type="Pfam" id="PF01232">
    <property type="entry name" value="Mannitol_dh"/>
    <property type="match status" value="1"/>
</dbReference>
<dbReference type="InterPro" id="IPR050988">
    <property type="entry name" value="Mannitol_DH/Oxidoreductase"/>
</dbReference>
<gene>
    <name evidence="9" type="ORF">ACFOX0_31545</name>
</gene>
<evidence type="ECO:0000256" key="6">
    <source>
        <dbReference type="ARBA" id="ARBA00048615"/>
    </source>
</evidence>
<organism evidence="9 10">
    <name type="scientific">Micromonospora zhanjiangensis</name>
    <dbReference type="NCBI Taxonomy" id="1522057"/>
    <lineage>
        <taxon>Bacteria</taxon>
        <taxon>Bacillati</taxon>
        <taxon>Actinomycetota</taxon>
        <taxon>Actinomycetes</taxon>
        <taxon>Micromonosporales</taxon>
        <taxon>Micromonosporaceae</taxon>
        <taxon>Micromonospora</taxon>
    </lineage>
</organism>
<dbReference type="InterPro" id="IPR008927">
    <property type="entry name" value="6-PGluconate_DH-like_C_sf"/>
</dbReference>
<dbReference type="InterPro" id="IPR023027">
    <property type="entry name" value="Mannitol_DH_CS"/>
</dbReference>
<evidence type="ECO:0000256" key="4">
    <source>
        <dbReference type="ARBA" id="ARBA00023002"/>
    </source>
</evidence>
<name>A0ABV8KXZ1_9ACTN</name>
<evidence type="ECO:0000256" key="2">
    <source>
        <dbReference type="ARBA" id="ARBA00012939"/>
    </source>
</evidence>
<keyword evidence="5" id="KW-0520">NAD</keyword>
<reference evidence="10" key="1">
    <citation type="journal article" date="2019" name="Int. J. Syst. Evol. Microbiol.">
        <title>The Global Catalogue of Microorganisms (GCM) 10K type strain sequencing project: providing services to taxonomists for standard genome sequencing and annotation.</title>
        <authorList>
            <consortium name="The Broad Institute Genomics Platform"/>
            <consortium name="The Broad Institute Genome Sequencing Center for Infectious Disease"/>
            <person name="Wu L."/>
            <person name="Ma J."/>
        </authorList>
    </citation>
    <scope>NUCLEOTIDE SEQUENCE [LARGE SCALE GENOMIC DNA]</scope>
    <source>
        <strain evidence="10">2902at01</strain>
    </source>
</reference>
<evidence type="ECO:0000256" key="3">
    <source>
        <dbReference type="ARBA" id="ARBA00016219"/>
    </source>
</evidence>
<dbReference type="InterPro" id="IPR000669">
    <property type="entry name" value="Mannitol_DH"/>
</dbReference>
<keyword evidence="10" id="KW-1185">Reference proteome</keyword>
<keyword evidence="4 9" id="KW-0560">Oxidoreductase</keyword>
<evidence type="ECO:0000259" key="7">
    <source>
        <dbReference type="Pfam" id="PF01232"/>
    </source>
</evidence>
<dbReference type="PANTHER" id="PTHR43362">
    <property type="entry name" value="MANNITOL DEHYDROGENASE DSF1-RELATED"/>
    <property type="match status" value="1"/>
</dbReference>
<dbReference type="InterPro" id="IPR036291">
    <property type="entry name" value="NAD(P)-bd_dom_sf"/>
</dbReference>
<dbReference type="GO" id="GO:0016491">
    <property type="term" value="F:oxidoreductase activity"/>
    <property type="evidence" value="ECO:0007669"/>
    <property type="project" value="UniProtKB-KW"/>
</dbReference>
<proteinExistence type="inferred from homology"/>
<evidence type="ECO:0000313" key="10">
    <source>
        <dbReference type="Proteomes" id="UP001595868"/>
    </source>
</evidence>
<dbReference type="Proteomes" id="UP001595868">
    <property type="component" value="Unassembled WGS sequence"/>
</dbReference>
<evidence type="ECO:0000256" key="1">
    <source>
        <dbReference type="ARBA" id="ARBA00006541"/>
    </source>
</evidence>